<evidence type="ECO:0000256" key="3">
    <source>
        <dbReference type="ARBA" id="ARBA00022475"/>
    </source>
</evidence>
<evidence type="ECO:0000256" key="4">
    <source>
        <dbReference type="ARBA" id="ARBA00022692"/>
    </source>
</evidence>
<protein>
    <recommendedName>
        <fullName evidence="8">Heparan-alpha-glucosaminide N-acetyltransferase catalytic domain-containing protein</fullName>
    </recommendedName>
</protein>
<feature type="domain" description="Heparan-alpha-glucosaminide N-acetyltransferase catalytic" evidence="8">
    <location>
        <begin position="11"/>
        <end position="224"/>
    </location>
</feature>
<feature type="transmembrane region" description="Helical" evidence="7">
    <location>
        <begin position="85"/>
        <end position="106"/>
    </location>
</feature>
<feature type="transmembrane region" description="Helical" evidence="7">
    <location>
        <begin position="126"/>
        <end position="147"/>
    </location>
</feature>
<evidence type="ECO:0000256" key="2">
    <source>
        <dbReference type="ARBA" id="ARBA00007400"/>
    </source>
</evidence>
<evidence type="ECO:0000256" key="6">
    <source>
        <dbReference type="ARBA" id="ARBA00023136"/>
    </source>
</evidence>
<dbReference type="EMBL" id="MIEK01000007">
    <property type="protein sequence ID" value="OEH83424.1"/>
    <property type="molecule type" value="Genomic_DNA"/>
</dbReference>
<evidence type="ECO:0000313" key="10">
    <source>
        <dbReference type="Proteomes" id="UP000095256"/>
    </source>
</evidence>
<dbReference type="InterPro" id="IPR012429">
    <property type="entry name" value="HGSNAT_cat"/>
</dbReference>
<feature type="transmembrane region" description="Helical" evidence="7">
    <location>
        <begin position="229"/>
        <end position="249"/>
    </location>
</feature>
<evidence type="ECO:0000256" key="5">
    <source>
        <dbReference type="ARBA" id="ARBA00022989"/>
    </source>
</evidence>
<dbReference type="PANTHER" id="PTHR40074">
    <property type="entry name" value="O-ACETYLTRANSFERASE WECH"/>
    <property type="match status" value="1"/>
</dbReference>
<evidence type="ECO:0000259" key="8">
    <source>
        <dbReference type="Pfam" id="PF07786"/>
    </source>
</evidence>
<dbReference type="Pfam" id="PF07786">
    <property type="entry name" value="HGSNAT_cat"/>
    <property type="match status" value="1"/>
</dbReference>
<gene>
    <name evidence="9" type="ORF">BCR26_09575</name>
</gene>
<evidence type="ECO:0000256" key="1">
    <source>
        <dbReference type="ARBA" id="ARBA00004651"/>
    </source>
</evidence>
<dbReference type="Proteomes" id="UP000095256">
    <property type="component" value="Unassembled WGS sequence"/>
</dbReference>
<dbReference type="PANTHER" id="PTHR40074:SF2">
    <property type="entry name" value="O-ACETYLTRANSFERASE WECH"/>
    <property type="match status" value="1"/>
</dbReference>
<feature type="transmembrane region" description="Helical" evidence="7">
    <location>
        <begin position="196"/>
        <end position="217"/>
    </location>
</feature>
<evidence type="ECO:0000256" key="7">
    <source>
        <dbReference type="SAM" id="Phobius"/>
    </source>
</evidence>
<feature type="transmembrane region" description="Helical" evidence="7">
    <location>
        <begin position="327"/>
        <end position="348"/>
    </location>
</feature>
<dbReference type="GO" id="GO:0016413">
    <property type="term" value="F:O-acetyltransferase activity"/>
    <property type="evidence" value="ECO:0007669"/>
    <property type="project" value="TreeGrafter"/>
</dbReference>
<keyword evidence="4 7" id="KW-0812">Transmembrane</keyword>
<dbReference type="STRING" id="762845.BCR26_09575"/>
<feature type="transmembrane region" description="Helical" evidence="7">
    <location>
        <begin position="302"/>
        <end position="321"/>
    </location>
</feature>
<accession>A0A1E5L026</accession>
<reference evidence="9 10" key="1">
    <citation type="submission" date="2016-09" db="EMBL/GenBank/DDBJ databases">
        <authorList>
            <person name="Capua I."/>
            <person name="De Benedictis P."/>
            <person name="Joannis T."/>
            <person name="Lombin L.H."/>
            <person name="Cattoli G."/>
        </authorList>
    </citation>
    <scope>NUCLEOTIDE SEQUENCE [LARGE SCALE GENOMIC DNA]</scope>
    <source>
        <strain evidence="9 10">LMG 25899</strain>
    </source>
</reference>
<keyword evidence="10" id="KW-1185">Reference proteome</keyword>
<comment type="caution">
    <text evidence="9">The sequence shown here is derived from an EMBL/GenBank/DDBJ whole genome shotgun (WGS) entry which is preliminary data.</text>
</comment>
<organism evidence="9 10">
    <name type="scientific">Enterococcus rivorum</name>
    <dbReference type="NCBI Taxonomy" id="762845"/>
    <lineage>
        <taxon>Bacteria</taxon>
        <taxon>Bacillati</taxon>
        <taxon>Bacillota</taxon>
        <taxon>Bacilli</taxon>
        <taxon>Lactobacillales</taxon>
        <taxon>Enterococcaceae</taxon>
        <taxon>Enterococcus</taxon>
    </lineage>
</organism>
<feature type="transmembrane region" description="Helical" evidence="7">
    <location>
        <begin position="52"/>
        <end position="73"/>
    </location>
</feature>
<keyword evidence="3" id="KW-1003">Cell membrane</keyword>
<keyword evidence="6 7" id="KW-0472">Membrane</keyword>
<dbReference type="RefSeq" id="WP_069697593.1">
    <property type="nucleotide sequence ID" value="NZ_JAGGMA010000035.1"/>
</dbReference>
<feature type="transmembrane region" description="Helical" evidence="7">
    <location>
        <begin position="154"/>
        <end position="176"/>
    </location>
</feature>
<name>A0A1E5L026_9ENTE</name>
<dbReference type="OrthoDB" id="2521581at2"/>
<feature type="transmembrane region" description="Helical" evidence="7">
    <location>
        <begin position="269"/>
        <end position="290"/>
    </location>
</feature>
<feature type="transmembrane region" description="Helical" evidence="7">
    <location>
        <begin position="21"/>
        <end position="40"/>
    </location>
</feature>
<dbReference type="GO" id="GO:0009246">
    <property type="term" value="P:enterobacterial common antigen biosynthetic process"/>
    <property type="evidence" value="ECO:0007669"/>
    <property type="project" value="TreeGrafter"/>
</dbReference>
<dbReference type="AlphaFoldDB" id="A0A1E5L026"/>
<comment type="subcellular location">
    <subcellularLocation>
        <location evidence="1">Cell membrane</location>
        <topology evidence="1">Multi-pass membrane protein</topology>
    </subcellularLocation>
</comment>
<proteinExistence type="inferred from homology"/>
<evidence type="ECO:0000313" key="9">
    <source>
        <dbReference type="EMBL" id="OEH83424.1"/>
    </source>
</evidence>
<sequence length="362" mass="41636">MKDINRYNSGRQNELDIAKGLAVLFMVLVHFLLQFSSYATQEESVYGQIVQFLGGIPAAPVFMFMLGVGIIYSRRNTPSILIKRGATLIILGYLLNILRSVIPESINLLNGYSNYISLYEVFYDHFFYVDILQFAGLALILFSFVLAKDFSNKSLTAIGLFFMLSNYVLLPYSRYFVTPTSAPIVNLFVGGSGASYFPFLTWIIYPILGYLFGSYLIQTNNKVHFYKKILIYSTGLLVIYILGIFYLNFPTGYESDAIYYHHTFPITLFYSLFVLWWVSVLFFVSTKFTVLSYQHLINASKYTTEIYFTHFVLMGILSIFLHSKLGTYATILASLLLYIMSYYLSMYYKNFQGKQKLEGVKE</sequence>
<keyword evidence="5 7" id="KW-1133">Transmembrane helix</keyword>
<comment type="similarity">
    <text evidence="2">Belongs to the acyltransferase 3 family.</text>
</comment>
<dbReference type="GO" id="GO:0005886">
    <property type="term" value="C:plasma membrane"/>
    <property type="evidence" value="ECO:0007669"/>
    <property type="project" value="UniProtKB-SubCell"/>
</dbReference>